<reference evidence="2" key="1">
    <citation type="submission" date="2021-05" db="EMBL/GenBank/DDBJ databases">
        <authorList>
            <person name="Alioto T."/>
            <person name="Alioto T."/>
            <person name="Gomez Garrido J."/>
        </authorList>
    </citation>
    <scope>NUCLEOTIDE SEQUENCE</scope>
</reference>
<proteinExistence type="predicted"/>
<dbReference type="EMBL" id="HBUF01645558">
    <property type="protein sequence ID" value="CAG6785832.1"/>
    <property type="molecule type" value="Transcribed_RNA"/>
</dbReference>
<keyword evidence="1" id="KW-1133">Transmembrane helix</keyword>
<feature type="transmembrane region" description="Helical" evidence="1">
    <location>
        <begin position="38"/>
        <end position="55"/>
    </location>
</feature>
<dbReference type="AlphaFoldDB" id="A0A8D9FDA8"/>
<evidence type="ECO:0000256" key="1">
    <source>
        <dbReference type="SAM" id="Phobius"/>
    </source>
</evidence>
<organism evidence="2">
    <name type="scientific">Cacopsylla melanoneura</name>
    <dbReference type="NCBI Taxonomy" id="428564"/>
    <lineage>
        <taxon>Eukaryota</taxon>
        <taxon>Metazoa</taxon>
        <taxon>Ecdysozoa</taxon>
        <taxon>Arthropoda</taxon>
        <taxon>Hexapoda</taxon>
        <taxon>Insecta</taxon>
        <taxon>Pterygota</taxon>
        <taxon>Neoptera</taxon>
        <taxon>Paraneoptera</taxon>
        <taxon>Hemiptera</taxon>
        <taxon>Sternorrhyncha</taxon>
        <taxon>Psylloidea</taxon>
        <taxon>Psyllidae</taxon>
        <taxon>Psyllinae</taxon>
        <taxon>Cacopsylla</taxon>
    </lineage>
</organism>
<sequence length="99" mass="12055">MLEFILCAIKKTDAIVANNFRKTCFFHQILFWRLRSRILQFVSFVFKIVGMFANSFGQTWFFHQILFWCLRMLRFILFAIKEALVSNNFRQTWFFSSAY</sequence>
<accession>A0A8D9FDA8</accession>
<keyword evidence="1" id="KW-0472">Membrane</keyword>
<protein>
    <submittedName>
        <fullName evidence="2">Uncharacterized protein</fullName>
    </submittedName>
</protein>
<evidence type="ECO:0000313" key="2">
    <source>
        <dbReference type="EMBL" id="CAG6785832.1"/>
    </source>
</evidence>
<name>A0A8D9FDA8_9HEMI</name>
<keyword evidence="1" id="KW-0812">Transmembrane</keyword>